<proteinExistence type="predicted"/>
<reference evidence="3" key="1">
    <citation type="submission" date="2025-08" db="UniProtKB">
        <authorList>
            <consortium name="RefSeq"/>
        </authorList>
    </citation>
    <scope>IDENTIFICATION</scope>
    <source>
        <tissue evidence="3">Whole larvae</tissue>
    </source>
</reference>
<dbReference type="RefSeq" id="XP_031765254.2">
    <property type="nucleotide sequence ID" value="XM_031909394.2"/>
</dbReference>
<gene>
    <name evidence="3" type="primary">LOC116412972</name>
</gene>
<dbReference type="GeneID" id="116412972"/>
<keyword evidence="2" id="KW-1185">Reference proteome</keyword>
<dbReference type="Proteomes" id="UP001652740">
    <property type="component" value="Unplaced"/>
</dbReference>
<sequence length="193" mass="22457">MNINLIVISIWNIILCMANSNITELKEKEIKALEREKGDLFLKINKAIDDSVKVLQNSNDSDSQLGVLHMKELKTQIKIINETEDVTDTKQVDEDSNIELENIQLKNATDGRKSFRNTQQKNKKVKLDLLDIAKLFPTEDIGNANDTENSLFVQNKLDQWILERKREKDRIREYSEKKGKALQIREMSKIWDI</sequence>
<feature type="chain" id="PRO_5045431094" evidence="1">
    <location>
        <begin position="19"/>
        <end position="193"/>
    </location>
</feature>
<feature type="signal peptide" evidence="1">
    <location>
        <begin position="1"/>
        <end position="18"/>
    </location>
</feature>
<protein>
    <submittedName>
        <fullName evidence="3">Uncharacterized protein LOC116412972</fullName>
    </submittedName>
</protein>
<keyword evidence="1" id="KW-0732">Signal</keyword>
<evidence type="ECO:0000313" key="3">
    <source>
        <dbReference type="RefSeq" id="XP_031765254.2"/>
    </source>
</evidence>
<accession>A0A6J3C2V8</accession>
<organism evidence="2 3">
    <name type="scientific">Galleria mellonella</name>
    <name type="common">Greater wax moth</name>
    <dbReference type="NCBI Taxonomy" id="7137"/>
    <lineage>
        <taxon>Eukaryota</taxon>
        <taxon>Metazoa</taxon>
        <taxon>Ecdysozoa</taxon>
        <taxon>Arthropoda</taxon>
        <taxon>Hexapoda</taxon>
        <taxon>Insecta</taxon>
        <taxon>Pterygota</taxon>
        <taxon>Neoptera</taxon>
        <taxon>Endopterygota</taxon>
        <taxon>Lepidoptera</taxon>
        <taxon>Glossata</taxon>
        <taxon>Ditrysia</taxon>
        <taxon>Pyraloidea</taxon>
        <taxon>Pyralidae</taxon>
        <taxon>Galleriinae</taxon>
        <taxon>Galleria</taxon>
    </lineage>
</organism>
<evidence type="ECO:0000313" key="2">
    <source>
        <dbReference type="Proteomes" id="UP001652740"/>
    </source>
</evidence>
<name>A0A6J3C2V8_GALME</name>
<evidence type="ECO:0000256" key="1">
    <source>
        <dbReference type="SAM" id="SignalP"/>
    </source>
</evidence>